<name>E6QJS2_9ZZZZ</name>
<sequence>MLILHAFFALLAGFATMAAMIALATLVLARIMPGKMSGSSSASRTISGST</sequence>
<gene>
    <name evidence="1" type="ORF">CARN6_0825</name>
</gene>
<organism evidence="1">
    <name type="scientific">mine drainage metagenome</name>
    <dbReference type="NCBI Taxonomy" id="410659"/>
    <lineage>
        <taxon>unclassified sequences</taxon>
        <taxon>metagenomes</taxon>
        <taxon>ecological metagenomes</taxon>
    </lineage>
</organism>
<comment type="caution">
    <text evidence="1">The sequence shown here is derived from an EMBL/GenBank/DDBJ whole genome shotgun (WGS) entry which is preliminary data.</text>
</comment>
<proteinExistence type="predicted"/>
<accession>E6QJS2</accession>
<evidence type="ECO:0000313" key="1">
    <source>
        <dbReference type="EMBL" id="CBI07489.1"/>
    </source>
</evidence>
<protein>
    <submittedName>
        <fullName evidence="1">Uncharacterized protein</fullName>
    </submittedName>
</protein>
<dbReference type="AlphaFoldDB" id="E6QJS2"/>
<reference evidence="1" key="1">
    <citation type="submission" date="2009-10" db="EMBL/GenBank/DDBJ databases">
        <title>Diversity of trophic interactions inside an arsenic-rich microbial ecosystem.</title>
        <authorList>
            <person name="Bertin P.N."/>
            <person name="Heinrich-Salmeron A."/>
            <person name="Pelletier E."/>
            <person name="Goulhen-Chollet F."/>
            <person name="Arsene-Ploetze F."/>
            <person name="Gallien S."/>
            <person name="Calteau A."/>
            <person name="Vallenet D."/>
            <person name="Casiot C."/>
            <person name="Chane-Woon-Ming B."/>
            <person name="Giloteaux L."/>
            <person name="Barakat M."/>
            <person name="Bonnefoy V."/>
            <person name="Bruneel O."/>
            <person name="Chandler M."/>
            <person name="Cleiss J."/>
            <person name="Duran R."/>
            <person name="Elbaz-Poulichet F."/>
            <person name="Fonknechten N."/>
            <person name="Lauga B."/>
            <person name="Mornico D."/>
            <person name="Ortet P."/>
            <person name="Schaeffer C."/>
            <person name="Siguier P."/>
            <person name="Alexander Thil Smith A."/>
            <person name="Van Dorsselaer A."/>
            <person name="Weissenbach J."/>
            <person name="Medigue C."/>
            <person name="Le Paslier D."/>
        </authorList>
    </citation>
    <scope>NUCLEOTIDE SEQUENCE</scope>
</reference>
<dbReference type="EMBL" id="CABQ01000091">
    <property type="protein sequence ID" value="CBI07489.1"/>
    <property type="molecule type" value="Genomic_DNA"/>
</dbReference>